<dbReference type="Proteomes" id="UP000677082">
    <property type="component" value="Unassembled WGS sequence"/>
</dbReference>
<comment type="caution">
    <text evidence="1">The sequence shown here is derived from an EMBL/GenBank/DDBJ whole genome shotgun (WGS) entry which is preliminary data.</text>
</comment>
<proteinExistence type="predicted"/>
<sequence>MLQRGVSAEELAEKCGIDTKSVERWLSHGRVPHRQNRWTAAKLLDADETYLWPSILARGVRGRAAGRAELIELYSDRASVPRETWLRLLGEAQSNVDVLVFAGSFFAQVQPRICEELAERARDGVQVRLCFGDPASTAVAVRDAEEGLAGTLPSQIQASLLQYRDLLEVDGAEIRLHSTTLYNSLFRYDEQLVVNPHVYGSPSSLNPAIRLQKIDGGLLFDLYCAAFERIWNSAVPWPGVPSGSRTA</sequence>
<dbReference type="CDD" id="cd00093">
    <property type="entry name" value="HTH_XRE"/>
    <property type="match status" value="1"/>
</dbReference>
<evidence type="ECO:0000313" key="2">
    <source>
        <dbReference type="Proteomes" id="UP000677082"/>
    </source>
</evidence>
<name>A0A920BQ45_9ACTN</name>
<dbReference type="AlphaFoldDB" id="A0A920BQ45"/>
<dbReference type="InterPro" id="IPR010982">
    <property type="entry name" value="Lambda_DNA-bd_dom_sf"/>
</dbReference>
<evidence type="ECO:0000313" key="1">
    <source>
        <dbReference type="EMBL" id="GIM96705.1"/>
    </source>
</evidence>
<accession>A0A920BQ45</accession>
<dbReference type="SUPFAM" id="SSF47413">
    <property type="entry name" value="lambda repressor-like DNA-binding domains"/>
    <property type="match status" value="1"/>
</dbReference>
<dbReference type="EMBL" id="BOQN01000125">
    <property type="protein sequence ID" value="GIM96705.1"/>
    <property type="molecule type" value="Genomic_DNA"/>
</dbReference>
<protein>
    <submittedName>
        <fullName evidence="1">Transcriptional regulator</fullName>
    </submittedName>
</protein>
<organism evidence="1 2">
    <name type="scientific">Paractinoplanes toevensis</name>
    <dbReference type="NCBI Taxonomy" id="571911"/>
    <lineage>
        <taxon>Bacteria</taxon>
        <taxon>Bacillati</taxon>
        <taxon>Actinomycetota</taxon>
        <taxon>Actinomycetes</taxon>
        <taxon>Micromonosporales</taxon>
        <taxon>Micromonosporaceae</taxon>
        <taxon>Paractinoplanes</taxon>
    </lineage>
</organism>
<keyword evidence="2" id="KW-1185">Reference proteome</keyword>
<dbReference type="GO" id="GO:0003677">
    <property type="term" value="F:DNA binding"/>
    <property type="evidence" value="ECO:0007669"/>
    <property type="project" value="InterPro"/>
</dbReference>
<dbReference type="SUPFAM" id="SSF56024">
    <property type="entry name" value="Phospholipase D/nuclease"/>
    <property type="match status" value="1"/>
</dbReference>
<gene>
    <name evidence="1" type="ORF">Ato02nite_084980</name>
</gene>
<reference evidence="1 2" key="1">
    <citation type="submission" date="2021-03" db="EMBL/GenBank/DDBJ databases">
        <title>Whole genome shotgun sequence of Actinoplanes toevensis NBRC 105298.</title>
        <authorList>
            <person name="Komaki H."/>
            <person name="Tamura T."/>
        </authorList>
    </citation>
    <scope>NUCLEOTIDE SEQUENCE [LARGE SCALE GENOMIC DNA]</scope>
    <source>
        <strain evidence="1 2">NBRC 105298</strain>
    </source>
</reference>
<dbReference type="InterPro" id="IPR001387">
    <property type="entry name" value="Cro/C1-type_HTH"/>
</dbReference>